<dbReference type="PROSITE" id="PS50011">
    <property type="entry name" value="PROTEIN_KINASE_DOM"/>
    <property type="match status" value="1"/>
</dbReference>
<dbReference type="GO" id="GO:0004672">
    <property type="term" value="F:protein kinase activity"/>
    <property type="evidence" value="ECO:0007669"/>
    <property type="project" value="InterPro"/>
</dbReference>
<evidence type="ECO:0000313" key="4">
    <source>
        <dbReference type="Proteomes" id="UP000054937"/>
    </source>
</evidence>
<dbReference type="OrthoDB" id="423343at2759"/>
<dbReference type="AlphaFoldDB" id="A0A0V0R2T9"/>
<feature type="domain" description="Protein kinase" evidence="2">
    <location>
        <begin position="252"/>
        <end position="525"/>
    </location>
</feature>
<dbReference type="OMA" id="CENPCIV"/>
<sequence length="812" mass="96429">MGSTPSKINRNNLIIQQQNKQLNVYNLQSRENEQFFKNHKKYPQNCYLCQTEFIYHNSYDQDLESQEQQQPYMILQPETFCQKLNYYCCCNSCQSCQVGYEPYNKNKEHENSYLRENEKGNCEKCWYGTKCCYNCLCDHVFTFKYCKMCYQGGQKCFKSISDCCGFMYSMPYLCCKCFIDNCGGCVRCCENFNAGCQICCGYSCWVSLVNAMQEKNDNEFGLSLENYNPCAIYNYHNNDIFELLTEFRHLTYIEHKYLGKGSLIIHQQQQEVLFLMEKTFWNLTNLQKWVEPFDKRQKLKCVNLFQLRHIISEQSEGFFVTEYKVYMFFDHTTTDLNQEINFRIENKMLFKDIEIINFIEGMINALYYLQTSVNVWLNNLTAKRIFITPDGIFKLTDPSLFSFQPYYEKIYKKRQKRVKGKFLSPSQVLGLKNDVQKPLHDVYKSDIFTVGMIALQMCTLQDLENVYDYKNGEIYHNTVQSLLIQVKNQYNKKIYDLLNSMLQFDENERPSTQQLQQKFINHPMTQRKPLAQYNNFDYFQQSDSIQNSKNSLQQSQKDTFRNSLKGSQIFNAYRNKEVQFFGTINNELRNSYGGNQSDFVTFNQMMQMREENIPIQLSKIDLRFAQNYLEQQGQGKYVFQDNSYYIGSWYNNCMNGAGTLYYSNGDKAYEGYFINNQFEGVGDLYNQKQNIDYDMKKFDPINFRDTFKNQWKKYSGEFQKSLWQGKGKLILSNNDYFEGEFYRGLPNGLGQYFQIQDGAKNSHHQNLKQDLNFQEQLKYEEKQSKYQVKFQGNWKNGVLLSHLQNQNLIFSV</sequence>
<gene>
    <name evidence="3" type="ORF">PPERSA_12982</name>
</gene>
<organism evidence="3 4">
    <name type="scientific">Pseudocohnilembus persalinus</name>
    <name type="common">Ciliate</name>
    <dbReference type="NCBI Taxonomy" id="266149"/>
    <lineage>
        <taxon>Eukaryota</taxon>
        <taxon>Sar</taxon>
        <taxon>Alveolata</taxon>
        <taxon>Ciliophora</taxon>
        <taxon>Intramacronucleata</taxon>
        <taxon>Oligohymenophorea</taxon>
        <taxon>Scuticociliatia</taxon>
        <taxon>Philasterida</taxon>
        <taxon>Pseudocohnilembidae</taxon>
        <taxon>Pseudocohnilembus</taxon>
    </lineage>
</organism>
<keyword evidence="3" id="KW-0418">Kinase</keyword>
<dbReference type="GO" id="GO:0005524">
    <property type="term" value="F:ATP binding"/>
    <property type="evidence" value="ECO:0007669"/>
    <property type="project" value="InterPro"/>
</dbReference>
<dbReference type="SUPFAM" id="SSF82185">
    <property type="entry name" value="Histone H3 K4-specific methyltransferase SET7/9 N-terminal domain"/>
    <property type="match status" value="2"/>
</dbReference>
<dbReference type="EMBL" id="LDAU01000063">
    <property type="protein sequence ID" value="KRX08501.1"/>
    <property type="molecule type" value="Genomic_DNA"/>
</dbReference>
<protein>
    <submittedName>
        <fullName evidence="3">Protein kinase-like domain</fullName>
    </submittedName>
</protein>
<evidence type="ECO:0000256" key="1">
    <source>
        <dbReference type="ARBA" id="ARBA00022737"/>
    </source>
</evidence>
<dbReference type="SUPFAM" id="SSF56112">
    <property type="entry name" value="Protein kinase-like (PK-like)"/>
    <property type="match status" value="1"/>
</dbReference>
<dbReference type="PANTHER" id="PTHR23084:SF179">
    <property type="entry name" value="OS10G0565000 PROTEIN"/>
    <property type="match status" value="1"/>
</dbReference>
<dbReference type="Pfam" id="PF02493">
    <property type="entry name" value="MORN"/>
    <property type="match status" value="5"/>
</dbReference>
<keyword evidence="3" id="KW-0808">Transferase</keyword>
<keyword evidence="1" id="KW-0677">Repeat</keyword>
<evidence type="ECO:0000259" key="2">
    <source>
        <dbReference type="PROSITE" id="PS50011"/>
    </source>
</evidence>
<evidence type="ECO:0000313" key="3">
    <source>
        <dbReference type="EMBL" id="KRX08501.1"/>
    </source>
</evidence>
<dbReference type="InterPro" id="IPR011009">
    <property type="entry name" value="Kinase-like_dom_sf"/>
</dbReference>
<accession>A0A0V0R2T9</accession>
<reference evidence="3 4" key="1">
    <citation type="journal article" date="2015" name="Sci. Rep.">
        <title>Genome of the facultative scuticociliatosis pathogen Pseudocohnilembus persalinus provides insight into its virulence through horizontal gene transfer.</title>
        <authorList>
            <person name="Xiong J."/>
            <person name="Wang G."/>
            <person name="Cheng J."/>
            <person name="Tian M."/>
            <person name="Pan X."/>
            <person name="Warren A."/>
            <person name="Jiang C."/>
            <person name="Yuan D."/>
            <person name="Miao W."/>
        </authorList>
    </citation>
    <scope>NUCLEOTIDE SEQUENCE [LARGE SCALE GENOMIC DNA]</scope>
    <source>
        <strain evidence="3">36N120E</strain>
    </source>
</reference>
<dbReference type="Proteomes" id="UP000054937">
    <property type="component" value="Unassembled WGS sequence"/>
</dbReference>
<comment type="caution">
    <text evidence="3">The sequence shown here is derived from an EMBL/GenBank/DDBJ whole genome shotgun (WGS) entry which is preliminary data.</text>
</comment>
<dbReference type="InterPro" id="IPR000719">
    <property type="entry name" value="Prot_kinase_dom"/>
</dbReference>
<dbReference type="Pfam" id="PF00069">
    <property type="entry name" value="Pkinase"/>
    <property type="match status" value="1"/>
</dbReference>
<dbReference type="Gene3D" id="2.20.110.10">
    <property type="entry name" value="Histone H3 K4-specific methyltransferase SET7/9 N-terminal domain"/>
    <property type="match status" value="1"/>
</dbReference>
<name>A0A0V0R2T9_PSEPJ</name>
<dbReference type="InParanoid" id="A0A0V0R2T9"/>
<dbReference type="PANTHER" id="PTHR23084">
    <property type="entry name" value="PHOSPHATIDYLINOSITOL-4-PHOSPHATE 5-KINASE RELATED"/>
    <property type="match status" value="1"/>
</dbReference>
<keyword evidence="4" id="KW-1185">Reference proteome</keyword>
<dbReference type="SMART" id="SM00698">
    <property type="entry name" value="MORN"/>
    <property type="match status" value="4"/>
</dbReference>
<dbReference type="Gene3D" id="1.10.510.10">
    <property type="entry name" value="Transferase(Phosphotransferase) domain 1"/>
    <property type="match status" value="1"/>
</dbReference>
<dbReference type="InterPro" id="IPR003409">
    <property type="entry name" value="MORN"/>
</dbReference>
<proteinExistence type="predicted"/>